<dbReference type="PANTHER" id="PTHR34449:SF2">
    <property type="entry name" value="RHO TERMINATION FACTOR"/>
    <property type="match status" value="1"/>
</dbReference>
<dbReference type="EMBL" id="JABCRI010000017">
    <property type="protein sequence ID" value="KAF8391210.1"/>
    <property type="molecule type" value="Genomic_DNA"/>
</dbReference>
<accession>A0A834YNW1</accession>
<comment type="caution">
    <text evidence="3">The sequence shown here is derived from an EMBL/GenBank/DDBJ whole genome shotgun (WGS) entry which is preliminary data.</text>
</comment>
<sequence length="290" mass="32350">MVLGRTNPLATQISGQKKRRNADSGCRLSKQCPQLANVLSLHEAEARKILFLPQSLLNLAEIADGTSFVASQRDQLRLPVLSIRSDGNRRGHPPQRNTTKEGHDNTIPQSSDSESSSSSNQEEIIALFRRIQSSISKGGSESTKKRRSKNSKEKQPDESVLEVLRQSRKQLKDNASGKEDRKLPHRRGAPKKERSIQDSSPKVDFKLTRPPSSFVKRSPIPPPSIPEVQVVEVIEERSPAAIGGKELKLERVEEMKLPELKELAKSRGIKGYSRLKKSELMDLLKGLSRS</sequence>
<feature type="region of interest" description="Disordered" evidence="1">
    <location>
        <begin position="1"/>
        <end position="23"/>
    </location>
</feature>
<reference evidence="3 4" key="1">
    <citation type="submission" date="2020-04" db="EMBL/GenBank/DDBJ databases">
        <title>Plant Genome Project.</title>
        <authorList>
            <person name="Zhang R.-G."/>
        </authorList>
    </citation>
    <scope>NUCLEOTIDE SEQUENCE [LARGE SCALE GENOMIC DNA]</scope>
    <source>
        <strain evidence="3">YNK0</strain>
        <tissue evidence="3">Leaf</tissue>
    </source>
</reference>
<dbReference type="SUPFAM" id="SSF68912">
    <property type="entry name" value="Rho N-terminal domain-like"/>
    <property type="match status" value="1"/>
</dbReference>
<dbReference type="OrthoDB" id="1931152at2759"/>
<evidence type="ECO:0000313" key="4">
    <source>
        <dbReference type="Proteomes" id="UP000655225"/>
    </source>
</evidence>
<keyword evidence="4" id="KW-1185">Reference proteome</keyword>
<proteinExistence type="predicted"/>
<feature type="region of interest" description="Disordered" evidence="1">
    <location>
        <begin position="135"/>
        <end position="222"/>
    </location>
</feature>
<dbReference type="InterPro" id="IPR011112">
    <property type="entry name" value="Rho-like_N"/>
</dbReference>
<dbReference type="Proteomes" id="UP000655225">
    <property type="component" value="Unassembled WGS sequence"/>
</dbReference>
<dbReference type="OMA" id="EKNGHAT"/>
<dbReference type="SMART" id="SM00959">
    <property type="entry name" value="Rho_N"/>
    <property type="match status" value="1"/>
</dbReference>
<protein>
    <recommendedName>
        <fullName evidence="2">Rho termination factor-like N-terminal domain-containing protein</fullName>
    </recommendedName>
</protein>
<name>A0A834YNW1_TETSI</name>
<evidence type="ECO:0000259" key="2">
    <source>
        <dbReference type="SMART" id="SM00959"/>
    </source>
</evidence>
<evidence type="ECO:0000256" key="1">
    <source>
        <dbReference type="SAM" id="MobiDB-lite"/>
    </source>
</evidence>
<dbReference type="InterPro" id="IPR036269">
    <property type="entry name" value="Rho_N_sf"/>
</dbReference>
<dbReference type="PANTHER" id="PTHR34449">
    <property type="entry name" value="RHO TERMINATION FACTOR"/>
    <property type="match status" value="1"/>
</dbReference>
<feature type="compositionally biased region" description="Basic and acidic residues" evidence="1">
    <location>
        <begin position="190"/>
        <end position="207"/>
    </location>
</feature>
<feature type="domain" description="Rho termination factor-like N-terminal" evidence="2">
    <location>
        <begin position="251"/>
        <end position="290"/>
    </location>
</feature>
<organism evidence="3 4">
    <name type="scientific">Tetracentron sinense</name>
    <name type="common">Spur-leaf</name>
    <dbReference type="NCBI Taxonomy" id="13715"/>
    <lineage>
        <taxon>Eukaryota</taxon>
        <taxon>Viridiplantae</taxon>
        <taxon>Streptophyta</taxon>
        <taxon>Embryophyta</taxon>
        <taxon>Tracheophyta</taxon>
        <taxon>Spermatophyta</taxon>
        <taxon>Magnoliopsida</taxon>
        <taxon>Trochodendrales</taxon>
        <taxon>Trochodendraceae</taxon>
        <taxon>Tetracentron</taxon>
    </lineage>
</organism>
<dbReference type="GO" id="GO:0006353">
    <property type="term" value="P:DNA-templated transcription termination"/>
    <property type="evidence" value="ECO:0007669"/>
    <property type="project" value="InterPro"/>
</dbReference>
<feature type="region of interest" description="Disordered" evidence="1">
    <location>
        <begin position="80"/>
        <end position="121"/>
    </location>
</feature>
<evidence type="ECO:0000313" key="3">
    <source>
        <dbReference type="EMBL" id="KAF8391210.1"/>
    </source>
</evidence>
<dbReference type="Gene3D" id="1.10.720.10">
    <property type="match status" value="1"/>
</dbReference>
<feature type="compositionally biased region" description="Low complexity" evidence="1">
    <location>
        <begin position="110"/>
        <end position="119"/>
    </location>
</feature>
<dbReference type="Pfam" id="PF07498">
    <property type="entry name" value="Rho_N"/>
    <property type="match status" value="1"/>
</dbReference>
<gene>
    <name evidence="3" type="ORF">HHK36_023512</name>
</gene>
<feature type="compositionally biased region" description="Basic and acidic residues" evidence="1">
    <location>
        <begin position="170"/>
        <end position="182"/>
    </location>
</feature>
<dbReference type="AlphaFoldDB" id="A0A834YNW1"/>